<gene>
    <name evidence="2" type="ORF">GCM10011413_02750</name>
</gene>
<dbReference type="EMBL" id="BMJO01000001">
    <property type="protein sequence ID" value="GGE40410.1"/>
    <property type="molecule type" value="Genomic_DNA"/>
</dbReference>
<organism evidence="2 3">
    <name type="scientific">Pedobacter psychrotolerans</name>
    <dbReference type="NCBI Taxonomy" id="1843235"/>
    <lineage>
        <taxon>Bacteria</taxon>
        <taxon>Pseudomonadati</taxon>
        <taxon>Bacteroidota</taxon>
        <taxon>Sphingobacteriia</taxon>
        <taxon>Sphingobacteriales</taxon>
        <taxon>Sphingobacteriaceae</taxon>
        <taxon>Pedobacter</taxon>
    </lineage>
</organism>
<evidence type="ECO:0000313" key="2">
    <source>
        <dbReference type="EMBL" id="GGE40410.1"/>
    </source>
</evidence>
<feature type="compositionally biased region" description="Basic and acidic residues" evidence="1">
    <location>
        <begin position="68"/>
        <end position="86"/>
    </location>
</feature>
<comment type="caution">
    <text evidence="2">The sequence shown here is derived from an EMBL/GenBank/DDBJ whole genome shotgun (WGS) entry which is preliminary data.</text>
</comment>
<feature type="region of interest" description="Disordered" evidence="1">
    <location>
        <begin position="68"/>
        <end position="95"/>
    </location>
</feature>
<keyword evidence="3" id="KW-1185">Reference proteome</keyword>
<proteinExistence type="predicted"/>
<dbReference type="RefSeq" id="WP_132529477.1">
    <property type="nucleotide sequence ID" value="NZ_BMJO01000001.1"/>
</dbReference>
<sequence length="95" mass="10520">MVGSGIRLTITRNPFNNNLITNLKSSGKSRNVGVNELLINREITNNKDLTDSSKLKILVNKLQKDSIDNSKQKIKKQESQLDETKGKNRASGPLG</sequence>
<evidence type="ECO:0000313" key="3">
    <source>
        <dbReference type="Proteomes" id="UP000622648"/>
    </source>
</evidence>
<protein>
    <submittedName>
        <fullName evidence="2">Uncharacterized protein</fullName>
    </submittedName>
</protein>
<evidence type="ECO:0000256" key="1">
    <source>
        <dbReference type="SAM" id="MobiDB-lite"/>
    </source>
</evidence>
<accession>A0ABQ1SJV0</accession>
<reference evidence="3" key="1">
    <citation type="journal article" date="2019" name="Int. J. Syst. Evol. Microbiol.">
        <title>The Global Catalogue of Microorganisms (GCM) 10K type strain sequencing project: providing services to taxonomists for standard genome sequencing and annotation.</title>
        <authorList>
            <consortium name="The Broad Institute Genomics Platform"/>
            <consortium name="The Broad Institute Genome Sequencing Center for Infectious Disease"/>
            <person name="Wu L."/>
            <person name="Ma J."/>
        </authorList>
    </citation>
    <scope>NUCLEOTIDE SEQUENCE [LARGE SCALE GENOMIC DNA]</scope>
    <source>
        <strain evidence="3">CGMCC 1.15644</strain>
    </source>
</reference>
<name>A0ABQ1SJV0_9SPHI</name>
<dbReference type="Proteomes" id="UP000622648">
    <property type="component" value="Unassembled WGS sequence"/>
</dbReference>